<organism evidence="3 4">
    <name type="scientific">Kitasatospora xanthocidica</name>
    <dbReference type="NCBI Taxonomy" id="83382"/>
    <lineage>
        <taxon>Bacteria</taxon>
        <taxon>Bacillati</taxon>
        <taxon>Actinomycetota</taxon>
        <taxon>Actinomycetes</taxon>
        <taxon>Kitasatosporales</taxon>
        <taxon>Streptomycetaceae</taxon>
        <taxon>Kitasatospora</taxon>
    </lineage>
</organism>
<reference evidence="3 4" key="1">
    <citation type="submission" date="2018-08" db="EMBL/GenBank/DDBJ databases">
        <title>Diversity &amp; Physiological Properties of Lignin-Decomposing Actinobacteria from Soil.</title>
        <authorList>
            <person name="Roh S.G."/>
            <person name="Kim S.B."/>
        </authorList>
    </citation>
    <scope>NUCLEOTIDE SEQUENCE [LARGE SCALE GENOMIC DNA]</scope>
    <source>
        <strain evidence="3 4">MMS17-GH009</strain>
    </source>
</reference>
<name>A0A373A0Q8_9ACTN</name>
<sequence length="129" mass="12784">MRINTWTRRAAALAVGATAVVALTAGSASAASTLAKGSSGSAVGCLQQGLNYVDSAGLQVDNDFGGLTYNAVVHYQSGHSLSPDGVVGPATGGSIKNAVSRAYNASNHGGDHSPELGAWLVNCSGQLPG</sequence>
<feature type="chain" id="PRO_5016961045" description="Peptidoglycan binding-like domain-containing protein" evidence="1">
    <location>
        <begin position="31"/>
        <end position="129"/>
    </location>
</feature>
<dbReference type="AlphaFoldDB" id="A0A373A0Q8"/>
<feature type="domain" description="Peptidoglycan binding-like" evidence="2">
    <location>
        <begin position="39"/>
        <end position="91"/>
    </location>
</feature>
<feature type="signal peptide" evidence="1">
    <location>
        <begin position="1"/>
        <end position="30"/>
    </location>
</feature>
<dbReference type="RefSeq" id="WP_117489846.1">
    <property type="nucleotide sequence ID" value="NZ_QVIG01000001.1"/>
</dbReference>
<keyword evidence="4" id="KW-1185">Reference proteome</keyword>
<accession>A0A373A0Q8</accession>
<evidence type="ECO:0000313" key="4">
    <source>
        <dbReference type="Proteomes" id="UP000263377"/>
    </source>
</evidence>
<gene>
    <name evidence="3" type="ORF">DR950_31760</name>
</gene>
<proteinExistence type="predicted"/>
<keyword evidence="1" id="KW-0732">Signal</keyword>
<evidence type="ECO:0000313" key="3">
    <source>
        <dbReference type="EMBL" id="RGD61713.1"/>
    </source>
</evidence>
<dbReference type="EMBL" id="QVIG01000001">
    <property type="protein sequence ID" value="RGD61713.1"/>
    <property type="molecule type" value="Genomic_DNA"/>
</dbReference>
<evidence type="ECO:0000256" key="1">
    <source>
        <dbReference type="SAM" id="SignalP"/>
    </source>
</evidence>
<dbReference type="InterPro" id="IPR036365">
    <property type="entry name" value="PGBD-like_sf"/>
</dbReference>
<dbReference type="InterPro" id="IPR002477">
    <property type="entry name" value="Peptidoglycan-bd-like"/>
</dbReference>
<dbReference type="InterPro" id="IPR036366">
    <property type="entry name" value="PGBDSf"/>
</dbReference>
<comment type="caution">
    <text evidence="3">The sequence shown here is derived from an EMBL/GenBank/DDBJ whole genome shotgun (WGS) entry which is preliminary data.</text>
</comment>
<dbReference type="Pfam" id="PF01471">
    <property type="entry name" value="PG_binding_1"/>
    <property type="match status" value="1"/>
</dbReference>
<protein>
    <recommendedName>
        <fullName evidence="2">Peptidoglycan binding-like domain-containing protein</fullName>
    </recommendedName>
</protein>
<dbReference type="SUPFAM" id="SSF47090">
    <property type="entry name" value="PGBD-like"/>
    <property type="match status" value="1"/>
</dbReference>
<dbReference type="Proteomes" id="UP000263377">
    <property type="component" value="Unassembled WGS sequence"/>
</dbReference>
<dbReference type="Gene3D" id="1.10.101.10">
    <property type="entry name" value="PGBD-like superfamily/PGBD"/>
    <property type="match status" value="1"/>
</dbReference>
<evidence type="ECO:0000259" key="2">
    <source>
        <dbReference type="Pfam" id="PF01471"/>
    </source>
</evidence>